<keyword evidence="3" id="KW-1185">Reference proteome</keyword>
<organism evidence="2 3">
    <name type="scientific">Colocasia esculenta</name>
    <name type="common">Wild taro</name>
    <name type="synonym">Arum esculentum</name>
    <dbReference type="NCBI Taxonomy" id="4460"/>
    <lineage>
        <taxon>Eukaryota</taxon>
        <taxon>Viridiplantae</taxon>
        <taxon>Streptophyta</taxon>
        <taxon>Embryophyta</taxon>
        <taxon>Tracheophyta</taxon>
        <taxon>Spermatophyta</taxon>
        <taxon>Magnoliopsida</taxon>
        <taxon>Liliopsida</taxon>
        <taxon>Araceae</taxon>
        <taxon>Aroideae</taxon>
        <taxon>Colocasieae</taxon>
        <taxon>Colocasia</taxon>
    </lineage>
</organism>
<evidence type="ECO:0000256" key="1">
    <source>
        <dbReference type="SAM" id="MobiDB-lite"/>
    </source>
</evidence>
<accession>A0A843WNJ4</accession>
<feature type="region of interest" description="Disordered" evidence="1">
    <location>
        <begin position="67"/>
        <end position="86"/>
    </location>
</feature>
<evidence type="ECO:0000313" key="3">
    <source>
        <dbReference type="Proteomes" id="UP000652761"/>
    </source>
</evidence>
<reference evidence="2" key="1">
    <citation type="submission" date="2017-07" db="EMBL/GenBank/DDBJ databases">
        <title>Taro Niue Genome Assembly and Annotation.</title>
        <authorList>
            <person name="Atibalentja N."/>
            <person name="Keating K."/>
            <person name="Fields C.J."/>
        </authorList>
    </citation>
    <scope>NUCLEOTIDE SEQUENCE</scope>
    <source>
        <strain evidence="2">Niue_2</strain>
        <tissue evidence="2">Leaf</tissue>
    </source>
</reference>
<name>A0A843WNJ4_COLES</name>
<protein>
    <submittedName>
        <fullName evidence="2">Uncharacterized protein</fullName>
    </submittedName>
</protein>
<comment type="caution">
    <text evidence="2">The sequence shown here is derived from an EMBL/GenBank/DDBJ whole genome shotgun (WGS) entry which is preliminary data.</text>
</comment>
<gene>
    <name evidence="2" type="ORF">Taro_042081</name>
</gene>
<dbReference type="Proteomes" id="UP000652761">
    <property type="component" value="Unassembled WGS sequence"/>
</dbReference>
<proteinExistence type="predicted"/>
<dbReference type="EMBL" id="NMUH01004319">
    <property type="protein sequence ID" value="MQM09216.1"/>
    <property type="molecule type" value="Genomic_DNA"/>
</dbReference>
<sequence>MDIQTYPEMVRKAQLLEDAIKGRMNVHVSQRTRPGKKGKRANPPVIVTARSAAISVVSHPTAPLRLESRWARPASPRVAPDHPAAT</sequence>
<dbReference type="AlphaFoldDB" id="A0A843WNJ4"/>
<evidence type="ECO:0000313" key="2">
    <source>
        <dbReference type="EMBL" id="MQM09216.1"/>
    </source>
</evidence>